<protein>
    <recommendedName>
        <fullName evidence="4">Peptidase C14 caspase domain-containing protein</fullName>
    </recommendedName>
</protein>
<dbReference type="InterPro" id="IPR019775">
    <property type="entry name" value="WD40_repeat_CS"/>
</dbReference>
<feature type="repeat" description="WD" evidence="3">
    <location>
        <begin position="28"/>
        <end position="68"/>
    </location>
</feature>
<reference evidence="5" key="1">
    <citation type="submission" date="2019-10" db="EMBL/GenBank/DDBJ databases">
        <title>Draft genome sequence of Panacibacter sp. KCS-6.</title>
        <authorList>
            <person name="Yim K.J."/>
        </authorList>
    </citation>
    <scope>NUCLEOTIDE SEQUENCE</scope>
    <source>
        <strain evidence="5">KCS-6</strain>
    </source>
</reference>
<dbReference type="PROSITE" id="PS50082">
    <property type="entry name" value="WD_REPEATS_2"/>
    <property type="match status" value="2"/>
</dbReference>
<dbReference type="PROSITE" id="PS00678">
    <property type="entry name" value="WD_REPEATS_1"/>
    <property type="match status" value="1"/>
</dbReference>
<dbReference type="GO" id="GO:0006508">
    <property type="term" value="P:proteolysis"/>
    <property type="evidence" value="ECO:0007669"/>
    <property type="project" value="InterPro"/>
</dbReference>
<gene>
    <name evidence="5" type="ORF">GD597_00825</name>
</gene>
<evidence type="ECO:0000313" key="5">
    <source>
        <dbReference type="EMBL" id="NNV53980.1"/>
    </source>
</evidence>
<dbReference type="Pfam" id="PF00400">
    <property type="entry name" value="WD40"/>
    <property type="match status" value="2"/>
</dbReference>
<name>A0A8J8FA54_9BACT</name>
<evidence type="ECO:0000259" key="4">
    <source>
        <dbReference type="Pfam" id="PF00656"/>
    </source>
</evidence>
<proteinExistence type="predicted"/>
<comment type="caution">
    <text evidence="5">The sequence shown here is derived from an EMBL/GenBank/DDBJ whole genome shotgun (WGS) entry which is preliminary data.</text>
</comment>
<keyword evidence="2" id="KW-0677">Repeat</keyword>
<dbReference type="InterPro" id="IPR015943">
    <property type="entry name" value="WD40/YVTN_repeat-like_dom_sf"/>
</dbReference>
<dbReference type="PANTHER" id="PTHR19879:SF9">
    <property type="entry name" value="TRANSCRIPTION INITIATION FACTOR TFIID SUBUNIT 5"/>
    <property type="match status" value="1"/>
</dbReference>
<dbReference type="Proteomes" id="UP000598971">
    <property type="component" value="Unassembled WGS sequence"/>
</dbReference>
<dbReference type="Pfam" id="PF00656">
    <property type="entry name" value="Peptidase_C14"/>
    <property type="match status" value="1"/>
</dbReference>
<dbReference type="SUPFAM" id="SSF117289">
    <property type="entry name" value="Nucleoporin domain"/>
    <property type="match status" value="1"/>
</dbReference>
<dbReference type="SUPFAM" id="SSF50998">
    <property type="entry name" value="Quinoprotein alcohol dehydrogenase-like"/>
    <property type="match status" value="1"/>
</dbReference>
<dbReference type="EMBL" id="WHPF01000001">
    <property type="protein sequence ID" value="NNV53980.1"/>
    <property type="molecule type" value="Genomic_DNA"/>
</dbReference>
<dbReference type="InterPro" id="IPR029030">
    <property type="entry name" value="Caspase-like_dom_sf"/>
</dbReference>
<dbReference type="SMART" id="SM00320">
    <property type="entry name" value="WD40"/>
    <property type="match status" value="3"/>
</dbReference>
<dbReference type="PROSITE" id="PS50294">
    <property type="entry name" value="WD_REPEATS_REGION"/>
    <property type="match status" value="1"/>
</dbReference>
<organism evidence="5 6">
    <name type="scientific">Limnovirga soli</name>
    <dbReference type="NCBI Taxonomy" id="2656915"/>
    <lineage>
        <taxon>Bacteria</taxon>
        <taxon>Pseudomonadati</taxon>
        <taxon>Bacteroidota</taxon>
        <taxon>Chitinophagia</taxon>
        <taxon>Chitinophagales</taxon>
        <taxon>Chitinophagaceae</taxon>
        <taxon>Limnovirga</taxon>
    </lineage>
</organism>
<dbReference type="InterPro" id="IPR011600">
    <property type="entry name" value="Pept_C14_caspase"/>
</dbReference>
<sequence>MYMKKILVLVFGIVTNIVFAQKPELIIPTGHAKTVTNVLYTTDGKFILSSSENMVKIWEKSSGRLLKNIVCKWGEKVPMVVDMDASSDGKTIAIATYRNIHLLSLEDFTVIKEMHFDEIEKVLYSKDGRHLFVAMGDNIKTVAAVDVIAGNTSTIFSFKKVKEESDISNISLNGDGNQLLVCMNKDGSALLNSNSGELIKMIPAEKRVIAFTPEGNLLGITKGTDTYLVNFDWLDPGTLQSKWNAVVNYQKEKDGIFDYLGYEHTDLKKQCVWNPINNDLIVASQKRIFTLNFSTRTIAQLKYGGKEFNKGVAIAKDGKYITIGNNLPEVFEYSLSNQSIKHIYGSSLFATESIQAANDSSFQLLLNSKNGNINNLRFGKTNFTSKGIHINNIFSKSAISKDGKLGAYLFQHTLHFFNTETMEEMPETIGLEENIDPHEMAFSDNGKWLVALDGGKALVFDVANKKLINNFKTGYYALWFGNNYKIESISSDGKKLVTYSIKENSNGNGSVLCYDIATGNILWEKSVIACCFKFINNDKQVFMVRKDQPAMVTVDALTGNTVSEKTLPFQRIYAANISNDLKKLAFTSVGYNLIADNSYIQVWDIVNNKNLAVLKGHSYIPDELSFLANSNFLFSASDDNTTRIWDIGKQKELGTLITFEDSNDWVFITPDGRFDASPGALQTLYYTKGKDVLPLEALYEQYYTPKLISRLIAGETFDPVPDIGNIKIRPNVKMNYAAAQRNLEVEEDMPTYQNTTGAAEISITANAPDDAVDEIRLFHNGKVVTLTTRNLIVADDDKSNTATKKYTINLQSGVNTFRAIALNSQRTESKPDEITVVYKESNTNNNDIIPVINNTAGAPIISVDKNATLHLVVVGINAYQNKSMSLNYALADATAFKEEVEKDARTIISNIKTYFVTDNTADKIGITKALKQVQQNAKPKDVFIFYYAGHGVIGKNNEFYLVPTDVSDLKNVQAELENKGIAAKLLQQYAIDIQAQKQLFILDACQSAGAFQTMLTSDANQQKSIAVVARSTGTHWIAASGAQQFANEFSSLGHGAFTYVLLEALKGAASSNKMITVNNLKNYLQQTVPELMKKYHGTAQFPASYGFGNDFPVEITNN</sequence>
<dbReference type="PANTHER" id="PTHR19879">
    <property type="entry name" value="TRANSCRIPTION INITIATION FACTOR TFIID"/>
    <property type="match status" value="1"/>
</dbReference>
<evidence type="ECO:0000256" key="2">
    <source>
        <dbReference type="ARBA" id="ARBA00022737"/>
    </source>
</evidence>
<dbReference type="InterPro" id="IPR011047">
    <property type="entry name" value="Quinoprotein_ADH-like_sf"/>
</dbReference>
<dbReference type="AlphaFoldDB" id="A0A8J8FA54"/>
<keyword evidence="6" id="KW-1185">Reference proteome</keyword>
<dbReference type="SUPFAM" id="SSF52129">
    <property type="entry name" value="Caspase-like"/>
    <property type="match status" value="1"/>
</dbReference>
<feature type="repeat" description="WD" evidence="3">
    <location>
        <begin position="614"/>
        <end position="655"/>
    </location>
</feature>
<evidence type="ECO:0000256" key="3">
    <source>
        <dbReference type="PROSITE-ProRule" id="PRU00221"/>
    </source>
</evidence>
<accession>A0A8J8FA54</accession>
<dbReference type="InterPro" id="IPR001680">
    <property type="entry name" value="WD40_rpt"/>
</dbReference>
<dbReference type="Gene3D" id="3.40.50.1460">
    <property type="match status" value="1"/>
</dbReference>
<evidence type="ECO:0000313" key="6">
    <source>
        <dbReference type="Proteomes" id="UP000598971"/>
    </source>
</evidence>
<feature type="domain" description="Peptidase C14 caspase" evidence="4">
    <location>
        <begin position="872"/>
        <end position="1089"/>
    </location>
</feature>
<dbReference type="Gene3D" id="2.130.10.10">
    <property type="entry name" value="YVTN repeat-like/Quinoprotein amine dehydrogenase"/>
    <property type="match status" value="3"/>
</dbReference>
<evidence type="ECO:0000256" key="1">
    <source>
        <dbReference type="ARBA" id="ARBA00022574"/>
    </source>
</evidence>
<dbReference type="GO" id="GO:0004197">
    <property type="term" value="F:cysteine-type endopeptidase activity"/>
    <property type="evidence" value="ECO:0007669"/>
    <property type="project" value="InterPro"/>
</dbReference>
<keyword evidence="1 3" id="KW-0853">WD repeat</keyword>